<feature type="transmembrane region" description="Helical" evidence="1">
    <location>
        <begin position="6"/>
        <end position="30"/>
    </location>
</feature>
<evidence type="ECO:0000256" key="1">
    <source>
        <dbReference type="SAM" id="Phobius"/>
    </source>
</evidence>
<name>A0A8J2KGD5_9HEXA</name>
<keyword evidence="1" id="KW-0812">Transmembrane</keyword>
<evidence type="ECO:0000313" key="3">
    <source>
        <dbReference type="Proteomes" id="UP000708208"/>
    </source>
</evidence>
<feature type="non-terminal residue" evidence="2">
    <location>
        <position position="1"/>
    </location>
</feature>
<keyword evidence="1" id="KW-1133">Transmembrane helix</keyword>
<accession>A0A8J2KGD5</accession>
<proteinExistence type="predicted"/>
<dbReference type="AlphaFoldDB" id="A0A8J2KGD5"/>
<dbReference type="EMBL" id="CAJVCH010311949">
    <property type="protein sequence ID" value="CAG7786170.1"/>
    <property type="molecule type" value="Genomic_DNA"/>
</dbReference>
<gene>
    <name evidence="2" type="ORF">AFUS01_LOCUS24752</name>
</gene>
<evidence type="ECO:0000313" key="2">
    <source>
        <dbReference type="EMBL" id="CAG7786170.1"/>
    </source>
</evidence>
<dbReference type="Proteomes" id="UP000708208">
    <property type="component" value="Unassembled WGS sequence"/>
</dbReference>
<keyword evidence="3" id="KW-1185">Reference proteome</keyword>
<keyword evidence="1" id="KW-0472">Membrane</keyword>
<reference evidence="2" key="1">
    <citation type="submission" date="2021-06" db="EMBL/GenBank/DDBJ databases">
        <authorList>
            <person name="Hodson N. C."/>
            <person name="Mongue J. A."/>
            <person name="Jaron S. K."/>
        </authorList>
    </citation>
    <scope>NUCLEOTIDE SEQUENCE</scope>
</reference>
<sequence>DLDSSMVETVVGIISGLILLLGIVAGLIIWMRRNGRSISSAFTFHPSAFPFWRTTWSSVPTHIVTQANPATEGVKDLLLTLTPLSNGGNGGSGGGGGNNGHATVVVVNGDFKAHNPPAYTNGNVSTNKHPNALHLQGSHYNNYGSTTTKSTTKSVENGSNLNLPNGKMDNGLIPSPLNPRQQHPHQLGSSTLTLRSNQLAALDEMGGQPEPTVDYDYDVDFDEDIYHEASTLSINNTTLRTRNRRQAFSRSPVSYSFPILYVASV</sequence>
<protein>
    <submittedName>
        <fullName evidence="2">Uncharacterized protein</fullName>
    </submittedName>
</protein>
<comment type="caution">
    <text evidence="2">The sequence shown here is derived from an EMBL/GenBank/DDBJ whole genome shotgun (WGS) entry which is preliminary data.</text>
</comment>
<organism evidence="2 3">
    <name type="scientific">Allacma fusca</name>
    <dbReference type="NCBI Taxonomy" id="39272"/>
    <lineage>
        <taxon>Eukaryota</taxon>
        <taxon>Metazoa</taxon>
        <taxon>Ecdysozoa</taxon>
        <taxon>Arthropoda</taxon>
        <taxon>Hexapoda</taxon>
        <taxon>Collembola</taxon>
        <taxon>Symphypleona</taxon>
        <taxon>Sminthuridae</taxon>
        <taxon>Allacma</taxon>
    </lineage>
</organism>